<feature type="compositionally biased region" description="Basic and acidic residues" evidence="2">
    <location>
        <begin position="119"/>
        <end position="130"/>
    </location>
</feature>
<evidence type="ECO:0000256" key="1">
    <source>
        <dbReference type="SAM" id="Coils"/>
    </source>
</evidence>
<feature type="region of interest" description="Disordered" evidence="2">
    <location>
        <begin position="1"/>
        <end position="143"/>
    </location>
</feature>
<feature type="compositionally biased region" description="Basic and acidic residues" evidence="2">
    <location>
        <begin position="7"/>
        <end position="21"/>
    </location>
</feature>
<protein>
    <submittedName>
        <fullName evidence="3">Uncharacterized protein</fullName>
    </submittedName>
</protein>
<accession>A0A2T4AP05</accession>
<dbReference type="GeneID" id="36621060"/>
<dbReference type="EMBL" id="KZ679676">
    <property type="protein sequence ID" value="PTB58750.1"/>
    <property type="molecule type" value="Genomic_DNA"/>
</dbReference>
<dbReference type="STRING" id="983964.A0A2T4AP05"/>
<reference evidence="3 4" key="1">
    <citation type="submission" date="2016-07" db="EMBL/GenBank/DDBJ databases">
        <title>Multiple horizontal gene transfer events from other fungi enriched the ability of initially mycotrophic Trichoderma (Ascomycota) to feed on dead plant biomass.</title>
        <authorList>
            <consortium name="DOE Joint Genome Institute"/>
            <person name="Aerts A."/>
            <person name="Atanasova L."/>
            <person name="Chenthamara K."/>
            <person name="Zhang J."/>
            <person name="Grujic M."/>
            <person name="Henrissat B."/>
            <person name="Kuo A."/>
            <person name="Salamov A."/>
            <person name="Lipzen A."/>
            <person name="Labutti K."/>
            <person name="Barry K."/>
            <person name="Miao Y."/>
            <person name="Rahimi M.J."/>
            <person name="Shen Q."/>
            <person name="Grigoriev I.V."/>
            <person name="Kubicek C.P."/>
            <person name="Druzhinina I.S."/>
        </authorList>
    </citation>
    <scope>NUCLEOTIDE SEQUENCE [LARGE SCALE GENOMIC DNA]</scope>
    <source>
        <strain evidence="3 4">CBS 226.95</strain>
    </source>
</reference>
<name>A0A2T4AP05_TRIHA</name>
<keyword evidence="4" id="KW-1185">Reference proteome</keyword>
<dbReference type="RefSeq" id="XP_024778427.1">
    <property type="nucleotide sequence ID" value="XM_024912501.1"/>
</dbReference>
<sequence length="509" mass="57556">MSPTVIKIHDEGGDNLDRSQTENEAQPAKTPSRRRSGDKRPNYKERSNGDSGSASDTDEAGDEYMGSKGDIPAKKPNVTQKKTPRALRSQEGKQEPTSSEQQKQRPAPTTRLIVRSSKRSHDDHESEPTRPAKRGPKPSANTEIKKFEKEALGLMEKYRAKANDLETARSEIQNLQAQVNGLKSALEQAQEAHKQSEILNGQKITQLKNDSREWRYQLASALEAEKKDSGKYVKVPDSDIKEGWLVLSYNIRDLVSQCLTKIPADQDTILESLVMERQLLSIDDMSTLRTCILRRAVWKTAILPVFSGKESIWQGVIGDTLTQSLFLRNFKHKNDTKYLRIISQIKSRAVADLSDEDHINIEAMEVLISKVTKRLDPFIPNSKTNHFKNEMKRLITKAADFHFMMMKSKAIFLMVWCGDDDGKKLTPYDQNRMASIQYDNDADVSNSFVKFVEAPALVKFGTADGEKFDSSMVLCKSRVALTEDYDENGEDGDDIEEDDDEDEDDRGDR</sequence>
<feature type="coiled-coil region" evidence="1">
    <location>
        <begin position="155"/>
        <end position="202"/>
    </location>
</feature>
<keyword evidence="1" id="KW-0175">Coiled coil</keyword>
<evidence type="ECO:0000313" key="3">
    <source>
        <dbReference type="EMBL" id="PTB58750.1"/>
    </source>
</evidence>
<evidence type="ECO:0000313" key="4">
    <source>
        <dbReference type="Proteomes" id="UP000241690"/>
    </source>
</evidence>
<dbReference type="AlphaFoldDB" id="A0A2T4AP05"/>
<evidence type="ECO:0000256" key="2">
    <source>
        <dbReference type="SAM" id="MobiDB-lite"/>
    </source>
</evidence>
<feature type="compositionally biased region" description="Basic and acidic residues" evidence="2">
    <location>
        <begin position="38"/>
        <end position="48"/>
    </location>
</feature>
<organism evidence="3 4">
    <name type="scientific">Trichoderma harzianum CBS 226.95</name>
    <dbReference type="NCBI Taxonomy" id="983964"/>
    <lineage>
        <taxon>Eukaryota</taxon>
        <taxon>Fungi</taxon>
        <taxon>Dikarya</taxon>
        <taxon>Ascomycota</taxon>
        <taxon>Pezizomycotina</taxon>
        <taxon>Sordariomycetes</taxon>
        <taxon>Hypocreomycetidae</taxon>
        <taxon>Hypocreales</taxon>
        <taxon>Hypocreaceae</taxon>
        <taxon>Trichoderma</taxon>
    </lineage>
</organism>
<gene>
    <name evidence="3" type="ORF">M431DRAFT_133407</name>
</gene>
<feature type="region of interest" description="Disordered" evidence="2">
    <location>
        <begin position="484"/>
        <end position="509"/>
    </location>
</feature>
<dbReference type="Proteomes" id="UP000241690">
    <property type="component" value="Unassembled WGS sequence"/>
</dbReference>
<proteinExistence type="predicted"/>